<name>W5YLW6_9GAMM</name>
<dbReference type="Gene3D" id="3.30.1360.200">
    <property type="match status" value="1"/>
</dbReference>
<protein>
    <submittedName>
        <fullName evidence="2">Uncharacterized protein</fullName>
    </submittedName>
</protein>
<dbReference type="KEGG" id="msx:AU14_10250"/>
<proteinExistence type="predicted"/>
<keyword evidence="3" id="KW-1185">Reference proteome</keyword>
<dbReference type="EMBL" id="CP007151">
    <property type="protein sequence ID" value="AHI30081.1"/>
    <property type="molecule type" value="Genomic_DNA"/>
</dbReference>
<dbReference type="AlphaFoldDB" id="W5YLW6"/>
<accession>W5YLW6</accession>
<dbReference type="STRING" id="1420916.AU14_10250"/>
<evidence type="ECO:0000256" key="1">
    <source>
        <dbReference type="SAM" id="SignalP"/>
    </source>
</evidence>
<evidence type="ECO:0000313" key="2">
    <source>
        <dbReference type="EMBL" id="AHI30081.1"/>
    </source>
</evidence>
<reference evidence="2 3" key="1">
    <citation type="journal article" date="2014" name="Genome Announc.">
        <title>Draft Genome Sequences of Marinobacter similis A3d10T and Marinobacter salarius R9SW1T.</title>
        <authorList>
            <person name="Ivanova E.P."/>
            <person name="Ng H.J."/>
            <person name="Webb H.K."/>
            <person name="Feng G."/>
            <person name="Oshima K."/>
            <person name="Hattori M."/>
            <person name="Ohkuma M."/>
            <person name="Sergeev A.F."/>
            <person name="Mikhailov V.V."/>
            <person name="Crawford R.J."/>
            <person name="Sawabe T."/>
        </authorList>
    </citation>
    <scope>NUCLEOTIDE SEQUENCE [LARGE SCALE GENOMIC DNA]</scope>
    <source>
        <strain evidence="2 3">A3d10</strain>
    </source>
</reference>
<dbReference type="HOGENOM" id="CLU_2012533_0_0_6"/>
<evidence type="ECO:0000313" key="3">
    <source>
        <dbReference type="Proteomes" id="UP000061489"/>
    </source>
</evidence>
<feature type="chain" id="PRO_5004874769" evidence="1">
    <location>
        <begin position="19"/>
        <end position="123"/>
    </location>
</feature>
<organism evidence="2 3">
    <name type="scientific">Marinobacter similis</name>
    <dbReference type="NCBI Taxonomy" id="1420916"/>
    <lineage>
        <taxon>Bacteria</taxon>
        <taxon>Pseudomonadati</taxon>
        <taxon>Pseudomonadota</taxon>
        <taxon>Gammaproteobacteria</taxon>
        <taxon>Pseudomonadales</taxon>
        <taxon>Marinobacteraceae</taxon>
        <taxon>Marinobacter</taxon>
    </lineage>
</organism>
<feature type="signal peptide" evidence="1">
    <location>
        <begin position="1"/>
        <end position="18"/>
    </location>
</feature>
<dbReference type="Proteomes" id="UP000061489">
    <property type="component" value="Chromosome"/>
</dbReference>
<sequence length="123" mass="13245">MMKWIATLLLLTPGAVLAETELNFHLCSAYVQQSAVGTQIENEWPVHAKLTEIGAASFERFTEANIGRMSRIIVGDQEFLRATILGPMSNGDLHGAFSSQEVATAWQRTLTGKLPAAPCGAGD</sequence>
<gene>
    <name evidence="2" type="ORF">AU14_10250</name>
</gene>
<keyword evidence="1" id="KW-0732">Signal</keyword>